<dbReference type="InterPro" id="IPR011993">
    <property type="entry name" value="PH-like_dom_sf"/>
</dbReference>
<gene>
    <name evidence="1" type="ORF">VSP0166_LOCUS4136</name>
</gene>
<evidence type="ECO:0000313" key="1">
    <source>
        <dbReference type="EMBL" id="CAE2208168.1"/>
    </source>
</evidence>
<reference evidence="1" key="1">
    <citation type="submission" date="2021-01" db="EMBL/GenBank/DDBJ databases">
        <authorList>
            <person name="Corre E."/>
            <person name="Pelletier E."/>
            <person name="Niang G."/>
            <person name="Scheremetjew M."/>
            <person name="Finn R."/>
            <person name="Kale V."/>
            <person name="Holt S."/>
            <person name="Cochrane G."/>
            <person name="Meng A."/>
            <person name="Brown T."/>
            <person name="Cohen L."/>
        </authorList>
    </citation>
    <scope>NUCLEOTIDE SEQUENCE</scope>
    <source>
        <strain evidence="1">DIVA3 518/3/11/1/6</strain>
    </source>
</reference>
<protein>
    <submittedName>
        <fullName evidence="1">Uncharacterized protein</fullName>
    </submittedName>
</protein>
<dbReference type="AlphaFoldDB" id="A0A7S4HSY0"/>
<dbReference type="EMBL" id="HBKP01005783">
    <property type="protein sequence ID" value="CAE2208168.1"/>
    <property type="molecule type" value="Transcribed_RNA"/>
</dbReference>
<name>A0A7S4HSY0_9EUKA</name>
<accession>A0A7S4HSY0</accession>
<organism evidence="1">
    <name type="scientific">Vannella robusta</name>
    <dbReference type="NCBI Taxonomy" id="1487602"/>
    <lineage>
        <taxon>Eukaryota</taxon>
        <taxon>Amoebozoa</taxon>
        <taxon>Discosea</taxon>
        <taxon>Flabellinia</taxon>
        <taxon>Vannellidae</taxon>
        <taxon>Vannella</taxon>
    </lineage>
</organism>
<dbReference type="Gene3D" id="2.30.29.30">
    <property type="entry name" value="Pleckstrin-homology domain (PH domain)/Phosphotyrosine-binding domain (PTB)"/>
    <property type="match status" value="1"/>
</dbReference>
<sequence length="129" mass="14923">MEDVLNKVNDQMLAYEQQEPLLDFQDMFEEMPVDIVVEGRKLIDSAFMLYWVPAKNRKNRTRGCNLVLFSDCLITIEEHKNKGHVVNYLTSVIPFRSCSVGENALPEETQQDFAHYFIVAHTKPNQSAE</sequence>
<proteinExistence type="predicted"/>